<keyword evidence="7" id="KW-0625">Polysaccharide transport</keyword>
<feature type="transmembrane region" description="Helical" evidence="9">
    <location>
        <begin position="167"/>
        <end position="193"/>
    </location>
</feature>
<evidence type="ECO:0000256" key="8">
    <source>
        <dbReference type="ARBA" id="ARBA00023136"/>
    </source>
</evidence>
<dbReference type="RefSeq" id="WP_104521542.1">
    <property type="nucleotide sequence ID" value="NZ_NHRY01000246.1"/>
</dbReference>
<feature type="transmembrane region" description="Helical" evidence="9">
    <location>
        <begin position="254"/>
        <end position="275"/>
    </location>
</feature>
<keyword evidence="8 9" id="KW-0472">Membrane</keyword>
<comment type="caution">
    <text evidence="11">The sequence shown here is derived from an EMBL/GenBank/DDBJ whole genome shotgun (WGS) entry which is preliminary data.</text>
</comment>
<dbReference type="EMBL" id="NHRY01000246">
    <property type="protein sequence ID" value="PPQ28209.1"/>
    <property type="molecule type" value="Genomic_DNA"/>
</dbReference>
<dbReference type="GO" id="GO:0015920">
    <property type="term" value="P:lipopolysaccharide transport"/>
    <property type="evidence" value="ECO:0007669"/>
    <property type="project" value="TreeGrafter"/>
</dbReference>
<accession>A0A2S6N0T8</accession>
<evidence type="ECO:0000256" key="1">
    <source>
        <dbReference type="ARBA" id="ARBA00004651"/>
    </source>
</evidence>
<keyword evidence="12" id="KW-1185">Reference proteome</keyword>
<dbReference type="OrthoDB" id="9796017at2"/>
<evidence type="ECO:0000256" key="7">
    <source>
        <dbReference type="ARBA" id="ARBA00023047"/>
    </source>
</evidence>
<evidence type="ECO:0000259" key="10">
    <source>
        <dbReference type="Pfam" id="PF01061"/>
    </source>
</evidence>
<dbReference type="Proteomes" id="UP000239724">
    <property type="component" value="Unassembled WGS sequence"/>
</dbReference>
<comment type="subcellular location">
    <subcellularLocation>
        <location evidence="1">Cell membrane</location>
        <topology evidence="1">Multi-pass membrane protein</topology>
    </subcellularLocation>
</comment>
<evidence type="ECO:0000256" key="5">
    <source>
        <dbReference type="ARBA" id="ARBA00022692"/>
    </source>
</evidence>
<feature type="transmembrane region" description="Helical" evidence="9">
    <location>
        <begin position="63"/>
        <end position="83"/>
    </location>
</feature>
<organism evidence="11 12">
    <name type="scientific">Rhodopila globiformis</name>
    <name type="common">Rhodopseudomonas globiformis</name>
    <dbReference type="NCBI Taxonomy" id="1071"/>
    <lineage>
        <taxon>Bacteria</taxon>
        <taxon>Pseudomonadati</taxon>
        <taxon>Pseudomonadota</taxon>
        <taxon>Alphaproteobacteria</taxon>
        <taxon>Acetobacterales</taxon>
        <taxon>Acetobacteraceae</taxon>
        <taxon>Rhodopila</taxon>
    </lineage>
</organism>
<dbReference type="GO" id="GO:0140359">
    <property type="term" value="F:ABC-type transporter activity"/>
    <property type="evidence" value="ECO:0007669"/>
    <property type="project" value="InterPro"/>
</dbReference>
<keyword evidence="5 9" id="KW-0812">Transmembrane</keyword>
<feature type="domain" description="ABC-2 type transporter transmembrane" evidence="10">
    <location>
        <begin position="43"/>
        <end position="244"/>
    </location>
</feature>
<evidence type="ECO:0000313" key="12">
    <source>
        <dbReference type="Proteomes" id="UP000239724"/>
    </source>
</evidence>
<evidence type="ECO:0000256" key="4">
    <source>
        <dbReference type="ARBA" id="ARBA00022475"/>
    </source>
</evidence>
<keyword evidence="6 9" id="KW-1133">Transmembrane helix</keyword>
<evidence type="ECO:0000313" key="11">
    <source>
        <dbReference type="EMBL" id="PPQ28209.1"/>
    </source>
</evidence>
<dbReference type="PANTHER" id="PTHR30413:SF10">
    <property type="entry name" value="CAPSULE POLYSACCHARIDE EXPORT INNER-MEMBRANE PROTEIN CTRC"/>
    <property type="match status" value="1"/>
</dbReference>
<feature type="transmembrane region" description="Helical" evidence="9">
    <location>
        <begin position="95"/>
        <end position="117"/>
    </location>
</feature>
<dbReference type="PANTHER" id="PTHR30413">
    <property type="entry name" value="INNER MEMBRANE TRANSPORT PERMEASE"/>
    <property type="match status" value="1"/>
</dbReference>
<evidence type="ECO:0000256" key="9">
    <source>
        <dbReference type="SAM" id="Phobius"/>
    </source>
</evidence>
<proteinExistence type="inferred from homology"/>
<dbReference type="AlphaFoldDB" id="A0A2S6N0T8"/>
<keyword evidence="4" id="KW-1003">Cell membrane</keyword>
<keyword evidence="3" id="KW-0813">Transport</keyword>
<gene>
    <name evidence="11" type="ORF">CCS01_24985</name>
</gene>
<sequence>MSTAVTTLAPAASLDLKADMSVASRHSLAVDDLVRGFGLWRLAWTLGWLDIRLRYRGSMLGPFWLTISTGVMVGALGVLYSTLFKMDVASYLPFLALSQVLWGFLGALVSEACTSFTEAENVIRSVRMPFFVYSVRTLIRNIIVLAHNILVILVVFAWFRAWPGWDLLLAIPGMLIWIADALALTLLLGAFCARFRDIQPIVNSVMQIMFFVTPVIWKPEQLGAAGMAKLPLNPFFDLLEIVRGPLLDTGVSGMTWLGALGYSAALCSIAWAFFVRARGRITFWI</sequence>
<evidence type="ECO:0000256" key="6">
    <source>
        <dbReference type="ARBA" id="ARBA00022989"/>
    </source>
</evidence>
<reference evidence="11 12" key="1">
    <citation type="journal article" date="2018" name="Arch. Microbiol.">
        <title>New insights into the metabolic potential of the phototrophic purple bacterium Rhodopila globiformis DSM 161(T) from its draft genome sequence and evidence for a vanadium-dependent nitrogenase.</title>
        <authorList>
            <person name="Imhoff J.F."/>
            <person name="Rahn T."/>
            <person name="Kunzel S."/>
            <person name="Neulinger S.C."/>
        </authorList>
    </citation>
    <scope>NUCLEOTIDE SEQUENCE [LARGE SCALE GENOMIC DNA]</scope>
    <source>
        <strain evidence="11 12">DSM 161</strain>
    </source>
</reference>
<feature type="transmembrane region" description="Helical" evidence="9">
    <location>
        <begin position="200"/>
        <end position="217"/>
    </location>
</feature>
<keyword evidence="7" id="KW-0762">Sugar transport</keyword>
<dbReference type="GO" id="GO:0015774">
    <property type="term" value="P:polysaccharide transport"/>
    <property type="evidence" value="ECO:0007669"/>
    <property type="project" value="UniProtKB-KW"/>
</dbReference>
<name>A0A2S6N0T8_RHOGL</name>
<dbReference type="Pfam" id="PF01061">
    <property type="entry name" value="ABC2_membrane"/>
    <property type="match status" value="1"/>
</dbReference>
<feature type="transmembrane region" description="Helical" evidence="9">
    <location>
        <begin position="138"/>
        <end position="161"/>
    </location>
</feature>
<dbReference type="InterPro" id="IPR013525">
    <property type="entry name" value="ABC2_TM"/>
</dbReference>
<evidence type="ECO:0000256" key="3">
    <source>
        <dbReference type="ARBA" id="ARBA00022448"/>
    </source>
</evidence>
<protein>
    <submittedName>
        <fullName evidence="11">ABC transporter</fullName>
    </submittedName>
</protein>
<dbReference type="GO" id="GO:0005886">
    <property type="term" value="C:plasma membrane"/>
    <property type="evidence" value="ECO:0007669"/>
    <property type="project" value="UniProtKB-SubCell"/>
</dbReference>
<comment type="similarity">
    <text evidence="2">Belongs to the ABC-2 integral membrane protein family.</text>
</comment>
<evidence type="ECO:0000256" key="2">
    <source>
        <dbReference type="ARBA" id="ARBA00007783"/>
    </source>
</evidence>